<evidence type="ECO:0000256" key="2">
    <source>
        <dbReference type="ARBA" id="ARBA00022491"/>
    </source>
</evidence>
<feature type="compositionally biased region" description="Polar residues" evidence="6">
    <location>
        <begin position="19"/>
        <end position="29"/>
    </location>
</feature>
<evidence type="ECO:0000256" key="4">
    <source>
        <dbReference type="ARBA" id="ARBA00023163"/>
    </source>
</evidence>
<protein>
    <submittedName>
        <fullName evidence="7">Uncharacterized protein</fullName>
    </submittedName>
</protein>
<accession>A0A1Y1VH98</accession>
<feature type="compositionally biased region" description="Low complexity" evidence="6">
    <location>
        <begin position="329"/>
        <end position="343"/>
    </location>
</feature>
<dbReference type="Pfam" id="PF08598">
    <property type="entry name" value="Sds3"/>
    <property type="match status" value="1"/>
</dbReference>
<feature type="compositionally biased region" description="Basic and acidic residues" evidence="6">
    <location>
        <begin position="344"/>
        <end position="376"/>
    </location>
</feature>
<evidence type="ECO:0000256" key="1">
    <source>
        <dbReference type="ARBA" id="ARBA00004123"/>
    </source>
</evidence>
<feature type="compositionally biased region" description="Basic and acidic residues" evidence="6">
    <location>
        <begin position="30"/>
        <end position="44"/>
    </location>
</feature>
<organism evidence="7 8">
    <name type="scientific">Piromyces finnis</name>
    <dbReference type="NCBI Taxonomy" id="1754191"/>
    <lineage>
        <taxon>Eukaryota</taxon>
        <taxon>Fungi</taxon>
        <taxon>Fungi incertae sedis</taxon>
        <taxon>Chytridiomycota</taxon>
        <taxon>Chytridiomycota incertae sedis</taxon>
        <taxon>Neocallimastigomycetes</taxon>
        <taxon>Neocallimastigales</taxon>
        <taxon>Neocallimastigaceae</taxon>
        <taxon>Piromyces</taxon>
    </lineage>
</organism>
<feature type="compositionally biased region" description="Polar residues" evidence="6">
    <location>
        <begin position="377"/>
        <end position="388"/>
    </location>
</feature>
<dbReference type="EMBL" id="MCFH01000008">
    <property type="protein sequence ID" value="ORX56107.1"/>
    <property type="molecule type" value="Genomic_DNA"/>
</dbReference>
<keyword evidence="3" id="KW-0805">Transcription regulation</keyword>
<gene>
    <name evidence="7" type="ORF">BCR36DRAFT_410140</name>
</gene>
<keyword evidence="8" id="KW-1185">Reference proteome</keyword>
<feature type="region of interest" description="Disordered" evidence="6">
    <location>
        <begin position="594"/>
        <end position="617"/>
    </location>
</feature>
<name>A0A1Y1VH98_9FUNG</name>
<comment type="caution">
    <text evidence="7">The sequence shown here is derived from an EMBL/GenBank/DDBJ whole genome shotgun (WGS) entry which is preliminary data.</text>
</comment>
<dbReference type="InterPro" id="IPR013907">
    <property type="entry name" value="Sds3"/>
</dbReference>
<keyword evidence="5" id="KW-0539">Nucleus</keyword>
<feature type="region of interest" description="Disordered" evidence="6">
    <location>
        <begin position="324"/>
        <end position="450"/>
    </location>
</feature>
<evidence type="ECO:0000256" key="6">
    <source>
        <dbReference type="SAM" id="MobiDB-lite"/>
    </source>
</evidence>
<evidence type="ECO:0000313" key="7">
    <source>
        <dbReference type="EMBL" id="ORX56107.1"/>
    </source>
</evidence>
<proteinExistence type="predicted"/>
<evidence type="ECO:0000313" key="8">
    <source>
        <dbReference type="Proteomes" id="UP000193719"/>
    </source>
</evidence>
<sequence>MSSDSNKQNSPSIKDDKPSLTNEISNNINKPEEKKSLTTEKKESLSINNKIIPSVSNITTINNTTPSKIIPENTNDTSNVTIATNTISIKLVNTNDESKKATITLSKEEEKKGDSNIKAPEKNENNIDIKIDNKTETQTLSEITQNTTITDNNSETKKLSEVTKTTVSGNKLETKSINTTTITDNPTLAKISIQINSDTIVKQEKTKAVDESFNKIEDSKKQEIIESNITTTSTTTLNTNSEKQLNSESSKINTPIVYNTIKPDSISKPTLSSNASDNPINVENKTDNNAIKKDILNIQKFTSNNDTKIENNENTKMEIFEKKEENNKETSNNNDNNNNNINNSDKEEKNEKDTKGDKMDIDKEEPGLKPEIKDKSNINTSNNMTNEDNGVKPMEIDLDKTKEKEKEEKENNSLPEIEKKEEKTDIKQEDKTESHKENTSENANIESKENEIVMEQKKIIAEKKEIVSDPTDLTKNEVPSKLVKTTNVSTEIKPILLPSTTDNKIVENINDNDVVNPKAEDTSISESLKHEEEKIENKIEVDKDKIQEIKPEKENNESTVLDVNDKTLKKEEKIIANEKEEISKNNDDKIKKTVKTTSRDDTSNTLMETDESASVSSSIIPYLTEPEQESMDDDKNDSDQHPDLVELIKKLEAKKDERISMANAWKHYQLQCIENQFRIYYKELDTTRQSKVNLTRKELINEVQSKRWKIYKDKRKIEINNLASSSGNELSNRYKKRRISKSEVGLLKSMRMTGFAKNELREDLDILKIRYKN</sequence>
<reference evidence="7 8" key="2">
    <citation type="submission" date="2016-08" db="EMBL/GenBank/DDBJ databases">
        <title>Pervasive Adenine N6-methylation of Active Genes in Fungi.</title>
        <authorList>
            <consortium name="DOE Joint Genome Institute"/>
            <person name="Mondo S.J."/>
            <person name="Dannebaum R.O."/>
            <person name="Kuo R.C."/>
            <person name="Labutti K."/>
            <person name="Haridas S."/>
            <person name="Kuo A."/>
            <person name="Salamov A."/>
            <person name="Ahrendt S.R."/>
            <person name="Lipzen A."/>
            <person name="Sullivan W."/>
            <person name="Andreopoulos W.B."/>
            <person name="Clum A."/>
            <person name="Lindquist E."/>
            <person name="Daum C."/>
            <person name="Ramamoorthy G.K."/>
            <person name="Gryganskyi A."/>
            <person name="Culley D."/>
            <person name="Magnuson J.K."/>
            <person name="James T.Y."/>
            <person name="O'Malley M.A."/>
            <person name="Stajich J.E."/>
            <person name="Spatafora J.W."/>
            <person name="Visel A."/>
            <person name="Grigoriev I.V."/>
        </authorList>
    </citation>
    <scope>NUCLEOTIDE SEQUENCE [LARGE SCALE GENOMIC DNA]</scope>
    <source>
        <strain evidence="8">finn</strain>
    </source>
</reference>
<keyword evidence="2" id="KW-0678">Repressor</keyword>
<dbReference type="OrthoDB" id="20886at2759"/>
<comment type="subcellular location">
    <subcellularLocation>
        <location evidence="1">Nucleus</location>
    </subcellularLocation>
</comment>
<feature type="compositionally biased region" description="Basic and acidic residues" evidence="6">
    <location>
        <begin position="394"/>
        <end position="439"/>
    </location>
</feature>
<dbReference type="STRING" id="1754191.A0A1Y1VH98"/>
<feature type="compositionally biased region" description="Polar residues" evidence="6">
    <location>
        <begin position="603"/>
        <end position="617"/>
    </location>
</feature>
<keyword evidence="4" id="KW-0804">Transcription</keyword>
<dbReference type="GO" id="GO:0010468">
    <property type="term" value="P:regulation of gene expression"/>
    <property type="evidence" value="ECO:0007669"/>
    <property type="project" value="UniProtKB-ARBA"/>
</dbReference>
<reference evidence="7 8" key="1">
    <citation type="submission" date="2016-08" db="EMBL/GenBank/DDBJ databases">
        <title>Genomes of anaerobic fungi encode conserved fungal cellulosomes for biomass hydrolysis.</title>
        <authorList>
            <consortium name="DOE Joint Genome Institute"/>
            <person name="Haitjema C.H."/>
            <person name="Gilmore S.P."/>
            <person name="Henske J.K."/>
            <person name="Solomon K.V."/>
            <person name="De Groot R."/>
            <person name="Kuo A."/>
            <person name="Mondo S.J."/>
            <person name="Salamov A.A."/>
            <person name="Labutti K."/>
            <person name="Zhao Z."/>
            <person name="Chiniquy J."/>
            <person name="Barry K."/>
            <person name="Brewer H.M."/>
            <person name="Purvine S.O."/>
            <person name="Wright A.T."/>
            <person name="Boxma B."/>
            <person name="Van Alen T."/>
            <person name="Hackstein J.H."/>
            <person name="Baker S.E."/>
            <person name="Grigoriev I.V."/>
            <person name="O'Malley M.A."/>
        </authorList>
    </citation>
    <scope>NUCLEOTIDE SEQUENCE [LARGE SCALE GENOMIC DNA]</scope>
    <source>
        <strain evidence="8">finn</strain>
    </source>
</reference>
<feature type="region of interest" description="Disordered" evidence="6">
    <location>
        <begin position="1"/>
        <end position="44"/>
    </location>
</feature>
<dbReference type="Proteomes" id="UP000193719">
    <property type="component" value="Unassembled WGS sequence"/>
</dbReference>
<dbReference type="AlphaFoldDB" id="A0A1Y1VH98"/>
<evidence type="ECO:0000256" key="5">
    <source>
        <dbReference type="ARBA" id="ARBA00023242"/>
    </source>
</evidence>
<feature type="compositionally biased region" description="Polar residues" evidence="6">
    <location>
        <begin position="1"/>
        <end position="12"/>
    </location>
</feature>
<dbReference type="GO" id="GO:0005654">
    <property type="term" value="C:nucleoplasm"/>
    <property type="evidence" value="ECO:0007669"/>
    <property type="project" value="UniProtKB-ARBA"/>
</dbReference>
<evidence type="ECO:0000256" key="3">
    <source>
        <dbReference type="ARBA" id="ARBA00023015"/>
    </source>
</evidence>
<feature type="region of interest" description="Disordered" evidence="6">
    <location>
        <begin position="264"/>
        <end position="285"/>
    </location>
</feature>
<feature type="compositionally biased region" description="Polar residues" evidence="6">
    <location>
        <begin position="267"/>
        <end position="283"/>
    </location>
</feature>